<evidence type="ECO:0000313" key="1">
    <source>
        <dbReference type="EMBL" id="SKB83853.1"/>
    </source>
</evidence>
<dbReference type="STRING" id="561365.SAMN05660866_03523"/>
<name>A0A1T5EIJ1_9FLAO</name>
<evidence type="ECO:0000313" key="2">
    <source>
        <dbReference type="Proteomes" id="UP000190339"/>
    </source>
</evidence>
<dbReference type="AlphaFoldDB" id="A0A1T5EIJ1"/>
<sequence>MESQNDLNENIRLTTLKIQEEHPELVKYINEIPRNFPLKTEKEVNNKALKAYLDSLNNILETYSNKH</sequence>
<gene>
    <name evidence="1" type="ORF">SAMN05660866_03523</name>
</gene>
<dbReference type="OrthoDB" id="680581at2"/>
<dbReference type="Proteomes" id="UP000190339">
    <property type="component" value="Unassembled WGS sequence"/>
</dbReference>
<reference evidence="2" key="1">
    <citation type="submission" date="2017-02" db="EMBL/GenBank/DDBJ databases">
        <authorList>
            <person name="Varghese N."/>
            <person name="Submissions S."/>
        </authorList>
    </citation>
    <scope>NUCLEOTIDE SEQUENCE [LARGE SCALE GENOMIC DNA]</scope>
    <source>
        <strain evidence="2">DSM 23546</strain>
    </source>
</reference>
<keyword evidence="2" id="KW-1185">Reference proteome</keyword>
<dbReference type="RefSeq" id="WP_079514288.1">
    <property type="nucleotide sequence ID" value="NZ_FUYL01000013.1"/>
</dbReference>
<proteinExistence type="predicted"/>
<accession>A0A1T5EIJ1</accession>
<dbReference type="EMBL" id="FUYL01000013">
    <property type="protein sequence ID" value="SKB83853.1"/>
    <property type="molecule type" value="Genomic_DNA"/>
</dbReference>
<protein>
    <submittedName>
        <fullName evidence="1">Uncharacterized protein</fullName>
    </submittedName>
</protein>
<organism evidence="1 2">
    <name type="scientific">Maribacter arcticus</name>
    <dbReference type="NCBI Taxonomy" id="561365"/>
    <lineage>
        <taxon>Bacteria</taxon>
        <taxon>Pseudomonadati</taxon>
        <taxon>Bacteroidota</taxon>
        <taxon>Flavobacteriia</taxon>
        <taxon>Flavobacteriales</taxon>
        <taxon>Flavobacteriaceae</taxon>
        <taxon>Maribacter</taxon>
    </lineage>
</organism>